<dbReference type="Gene3D" id="3.40.50.2300">
    <property type="match status" value="2"/>
</dbReference>
<dbReference type="WormBase" id="SRAE_1000137800">
    <property type="protein sequence ID" value="SRP08319"/>
    <property type="gene ID" value="WBGene00257983"/>
</dbReference>
<dbReference type="EMBL" id="LN609528">
    <property type="protein sequence ID" value="CEF63113.1"/>
    <property type="molecule type" value="Genomic_DNA"/>
</dbReference>
<evidence type="ECO:0000313" key="22">
    <source>
        <dbReference type="Proteomes" id="UP000035682"/>
    </source>
</evidence>
<dbReference type="PROSITE" id="PS50011">
    <property type="entry name" value="PROTEIN_KINASE_DOM"/>
    <property type="match status" value="1"/>
</dbReference>
<dbReference type="Pfam" id="PF00211">
    <property type="entry name" value="Guanylate_cyc"/>
    <property type="match status" value="1"/>
</dbReference>
<keyword evidence="11" id="KW-0675">Receptor</keyword>
<feature type="transmembrane region" description="Helical" evidence="18">
    <location>
        <begin position="483"/>
        <end position="506"/>
    </location>
</feature>
<evidence type="ECO:0000256" key="4">
    <source>
        <dbReference type="ARBA" id="ARBA00012202"/>
    </source>
</evidence>
<organism evidence="21">
    <name type="scientific">Strongyloides ratti</name>
    <name type="common">Parasitic roundworm</name>
    <dbReference type="NCBI Taxonomy" id="34506"/>
    <lineage>
        <taxon>Eukaryota</taxon>
        <taxon>Metazoa</taxon>
        <taxon>Ecdysozoa</taxon>
        <taxon>Nematoda</taxon>
        <taxon>Chromadorea</taxon>
        <taxon>Rhabditida</taxon>
        <taxon>Tylenchina</taxon>
        <taxon>Panagrolaimomorpha</taxon>
        <taxon>Strongyloidoidea</taxon>
        <taxon>Strongyloididae</taxon>
        <taxon>Strongyloides</taxon>
    </lineage>
</organism>
<evidence type="ECO:0000256" key="10">
    <source>
        <dbReference type="ARBA" id="ARBA00023136"/>
    </source>
</evidence>
<evidence type="ECO:0000313" key="23">
    <source>
        <dbReference type="WBParaSite" id="SRAE_1000137800.1"/>
    </source>
</evidence>
<dbReference type="AlphaFoldDB" id="A0A090MVU0"/>
<proteinExistence type="inferred from homology"/>
<dbReference type="InterPro" id="IPR000719">
    <property type="entry name" value="Prot_kinase_dom"/>
</dbReference>
<dbReference type="GO" id="GO:0007168">
    <property type="term" value="P:receptor guanylyl cyclase signaling pathway"/>
    <property type="evidence" value="ECO:0007669"/>
    <property type="project" value="TreeGrafter"/>
</dbReference>
<dbReference type="SUPFAM" id="SSF56112">
    <property type="entry name" value="Protein kinase-like (PK-like)"/>
    <property type="match status" value="1"/>
</dbReference>
<accession>A0A090MVU0</accession>
<dbReference type="GO" id="GO:0001653">
    <property type="term" value="F:peptide receptor activity"/>
    <property type="evidence" value="ECO:0007669"/>
    <property type="project" value="TreeGrafter"/>
</dbReference>
<dbReference type="RefSeq" id="XP_024502315.1">
    <property type="nucleotide sequence ID" value="XM_024648325.1"/>
</dbReference>
<feature type="coiled-coil region" evidence="17">
    <location>
        <begin position="819"/>
        <end position="850"/>
    </location>
</feature>
<evidence type="ECO:0000313" key="21">
    <source>
        <dbReference type="EMBL" id="CEF63113.1"/>
    </source>
</evidence>
<name>A0A090MVU0_STRRB</name>
<reference evidence="23" key="2">
    <citation type="submission" date="2020-12" db="UniProtKB">
        <authorList>
            <consortium name="WormBaseParasite"/>
        </authorList>
    </citation>
    <scope>IDENTIFICATION</scope>
</reference>
<dbReference type="SUPFAM" id="SSF55073">
    <property type="entry name" value="Nucleotide cyclase"/>
    <property type="match status" value="1"/>
</dbReference>
<dbReference type="SUPFAM" id="SSF53822">
    <property type="entry name" value="Periplasmic binding protein-like I"/>
    <property type="match status" value="1"/>
</dbReference>
<dbReference type="Pfam" id="PF07714">
    <property type="entry name" value="PK_Tyr_Ser-Thr"/>
    <property type="match status" value="1"/>
</dbReference>
<dbReference type="GO" id="GO:0004016">
    <property type="term" value="F:adenylate cyclase activity"/>
    <property type="evidence" value="ECO:0007669"/>
    <property type="project" value="TreeGrafter"/>
</dbReference>
<evidence type="ECO:0000256" key="7">
    <source>
        <dbReference type="ARBA" id="ARBA00022729"/>
    </source>
</evidence>
<evidence type="ECO:0000313" key="24">
    <source>
        <dbReference type="WormBase" id="SRAE_1000137800"/>
    </source>
</evidence>
<dbReference type="InterPro" id="IPR011009">
    <property type="entry name" value="Kinase-like_dom_sf"/>
</dbReference>
<dbReference type="InterPro" id="IPR028082">
    <property type="entry name" value="Peripla_BP_I"/>
</dbReference>
<feature type="domain" description="Protein kinase" evidence="19">
    <location>
        <begin position="515"/>
        <end position="815"/>
    </location>
</feature>
<dbReference type="PROSITE" id="PS00452">
    <property type="entry name" value="GUANYLATE_CYCLASE_1"/>
    <property type="match status" value="1"/>
</dbReference>
<evidence type="ECO:0000256" key="15">
    <source>
        <dbReference type="RuleBase" id="RU000405"/>
    </source>
</evidence>
<dbReference type="CDD" id="cd07302">
    <property type="entry name" value="CHD"/>
    <property type="match status" value="1"/>
</dbReference>
<keyword evidence="12" id="KW-0325">Glycoprotein</keyword>
<evidence type="ECO:0000256" key="5">
    <source>
        <dbReference type="ARBA" id="ARBA00022475"/>
    </source>
</evidence>
<dbReference type="PANTHER" id="PTHR11920">
    <property type="entry name" value="GUANYLYL CYCLASE"/>
    <property type="match status" value="1"/>
</dbReference>
<dbReference type="CTD" id="36375478"/>
<dbReference type="GO" id="GO:0004383">
    <property type="term" value="F:guanylate cyclase activity"/>
    <property type="evidence" value="ECO:0007669"/>
    <property type="project" value="UniProtKB-EC"/>
</dbReference>
<dbReference type="GO" id="GO:0005524">
    <property type="term" value="F:ATP binding"/>
    <property type="evidence" value="ECO:0007669"/>
    <property type="project" value="InterPro"/>
</dbReference>
<evidence type="ECO:0000256" key="14">
    <source>
        <dbReference type="ARBA" id="ARBA00023293"/>
    </source>
</evidence>
<dbReference type="PROSITE" id="PS50125">
    <property type="entry name" value="GUANYLATE_CYCLASE_2"/>
    <property type="match status" value="1"/>
</dbReference>
<evidence type="ECO:0000256" key="3">
    <source>
        <dbReference type="ARBA" id="ARBA00004479"/>
    </source>
</evidence>
<dbReference type="OMA" id="QMIRMSE"/>
<reference evidence="21 22" key="1">
    <citation type="submission" date="2014-09" db="EMBL/GenBank/DDBJ databases">
        <authorList>
            <person name="Martin A.A."/>
        </authorList>
    </citation>
    <scope>NUCLEOTIDE SEQUENCE</scope>
    <source>
        <strain evidence="22">ED321</strain>
        <strain evidence="21">ED321 Heterogonic</strain>
    </source>
</reference>
<evidence type="ECO:0000259" key="20">
    <source>
        <dbReference type="PROSITE" id="PS50125"/>
    </source>
</evidence>
<evidence type="ECO:0000256" key="18">
    <source>
        <dbReference type="SAM" id="Phobius"/>
    </source>
</evidence>
<evidence type="ECO:0000256" key="12">
    <source>
        <dbReference type="ARBA" id="ARBA00023180"/>
    </source>
</evidence>
<dbReference type="EC" id="4.6.1.2" evidence="4 16"/>
<keyword evidence="8" id="KW-0547">Nucleotide-binding</keyword>
<gene>
    <name evidence="21 23 24" type="ORF">SRAE_1000137800</name>
</gene>
<dbReference type="InterPro" id="IPR001245">
    <property type="entry name" value="Ser-Thr/Tyr_kinase_cat_dom"/>
</dbReference>
<evidence type="ECO:0000256" key="17">
    <source>
        <dbReference type="SAM" id="Coils"/>
    </source>
</evidence>
<dbReference type="GO" id="GO:0007606">
    <property type="term" value="P:sensory perception of chemical stimulus"/>
    <property type="evidence" value="ECO:0007669"/>
    <property type="project" value="UniProtKB-ARBA"/>
</dbReference>
<evidence type="ECO:0000256" key="6">
    <source>
        <dbReference type="ARBA" id="ARBA00022692"/>
    </source>
</evidence>
<keyword evidence="14 16" id="KW-0141">cGMP biosynthesis</keyword>
<evidence type="ECO:0000256" key="2">
    <source>
        <dbReference type="ARBA" id="ARBA00004236"/>
    </source>
</evidence>
<evidence type="ECO:0000256" key="16">
    <source>
        <dbReference type="RuleBase" id="RU003431"/>
    </source>
</evidence>
<dbReference type="Proteomes" id="UP000035682">
    <property type="component" value="Unplaced"/>
</dbReference>
<dbReference type="InterPro" id="IPR018297">
    <property type="entry name" value="A/G_cyclase_CS"/>
</dbReference>
<dbReference type="Pfam" id="PF01094">
    <property type="entry name" value="ANF_receptor"/>
    <property type="match status" value="1"/>
</dbReference>
<keyword evidence="13 15" id="KW-0456">Lyase</keyword>
<evidence type="ECO:0000256" key="13">
    <source>
        <dbReference type="ARBA" id="ARBA00023239"/>
    </source>
</evidence>
<keyword evidence="17" id="KW-0175">Coiled coil</keyword>
<evidence type="ECO:0000259" key="19">
    <source>
        <dbReference type="PROSITE" id="PS50011"/>
    </source>
</evidence>
<dbReference type="GO" id="GO:0005886">
    <property type="term" value="C:plasma membrane"/>
    <property type="evidence" value="ECO:0007669"/>
    <property type="project" value="UniProtKB-SubCell"/>
</dbReference>
<evidence type="ECO:0000256" key="1">
    <source>
        <dbReference type="ARBA" id="ARBA00001436"/>
    </source>
</evidence>
<dbReference type="InterPro" id="IPR001054">
    <property type="entry name" value="A/G_cyclase"/>
</dbReference>
<evidence type="ECO:0000256" key="11">
    <source>
        <dbReference type="ARBA" id="ARBA00023170"/>
    </source>
</evidence>
<comment type="similarity">
    <text evidence="15">Belongs to the adenylyl cyclase class-4/guanylyl cyclase family.</text>
</comment>
<dbReference type="GO" id="GO:0035556">
    <property type="term" value="P:intracellular signal transduction"/>
    <property type="evidence" value="ECO:0007669"/>
    <property type="project" value="InterPro"/>
</dbReference>
<comment type="subcellular location">
    <subcellularLocation>
        <location evidence="2">Cell membrane</location>
    </subcellularLocation>
    <subcellularLocation>
        <location evidence="3">Membrane</location>
        <topology evidence="3">Single-pass type I membrane protein</topology>
    </subcellularLocation>
</comment>
<keyword evidence="7" id="KW-0732">Signal</keyword>
<sequence length="1072" mass="122590">MSSPNPRYSIQRIKGYYNNVGAIHNPEVVLSSYNNGSRQMTLNDRFNFLRRGYNIYELKKARESQRNYTVTLTHNFADVFNFVFIINGINVTFLRNDGNTTIACTTAIEHAKSSGQCQDDIYLKIGDACRIGNDALGTVAACDFFYNENAKAIVGPECFDESSHLALLSYHWKIPLFSPNGKVVYNYNNTVFPTVIHTSFSNVVLYANSLMLFMNRFNLSSVTFLGPKDDRNIHFRSIFEGVNKYFKTYFYNITTNIISIEESRLSSYNPKDIGLISFIKLIVIDTSFNDLHSVLQQMEVSSLYDHGYIFILLCSQHSSVCDSNIDKIILDCNMLLLGPYFKNYTDIDLLMSQYFKDSYNRFKGINYLSTYISCYSSCVASKLNTNLDGTSVVNTMKGKQLNTSLGNFIFDQMPSILITQSFSQYDSVNNTFVDLILTNPIASTCSKNKCFNLEIKVNNDEFWKSQLASPLTHCHLFKNCTNYLVIILCVTGAVVLIIILILIYMLRRQRRLNVYRMNWKIPKSQFKVIENKVSNSKKQGNTAETLSSKRRYIHAYAIVDTTKAEFLQLRQLKKIVWSKPEIKFITELKKISHDNLTNFLGVNYNDTDKFYMLSSLIDRASLEDLVDDTDFNLDMTFKSAFIRDILKGLQYLHKSFIGYHGLLNIQTCLIDANWVLKLSNFGITNILHNLIHDEVLKNIELINLHFYQTISPENLQGCNFGINYPMGSQNGDIYSFGIILYRLTYRHGPFDHVSMVPKDILKEIVKNTIEPTFDETLEDNSLLDLMKNCLKFNHLERPSLKVLESSITTILHSTRGNLVDQMINMNEKYAQNLEKVIAERTNMLVEAQLQTDRLLSEMLPRSIAETLKNGGTVEPKLYESATVCFVQICDFAKFMEENLPPAVMSFLNDIFNMFDDVIHNYDCYKVETIGDTYMVVSGVPKENEGKHVFVIAEVAISLRSHSLHYDVPVKPDWKLQVRIGFHCGPIAAGVIGLKAPRYCLFGDTVNFASRMESNCPANQIQVSESTALKLMENPEYRLIKRGIVKVKGKGDVNTYWLNEHFHQNEILSASKS</sequence>
<comment type="catalytic activity">
    <reaction evidence="1 16">
        <text>GTP = 3',5'-cyclic GMP + diphosphate</text>
        <dbReference type="Rhea" id="RHEA:13665"/>
        <dbReference type="ChEBI" id="CHEBI:33019"/>
        <dbReference type="ChEBI" id="CHEBI:37565"/>
        <dbReference type="ChEBI" id="CHEBI:57746"/>
        <dbReference type="EC" id="4.6.1.2"/>
    </reaction>
</comment>
<dbReference type="SMART" id="SM00044">
    <property type="entry name" value="CYCc"/>
    <property type="match status" value="1"/>
</dbReference>
<keyword evidence="5" id="KW-1003">Cell membrane</keyword>
<keyword evidence="6 18" id="KW-0812">Transmembrane</keyword>
<keyword evidence="10 18" id="KW-0472">Membrane</keyword>
<evidence type="ECO:0000256" key="8">
    <source>
        <dbReference type="ARBA" id="ARBA00022741"/>
    </source>
</evidence>
<protein>
    <recommendedName>
        <fullName evidence="4 16">Guanylate cyclase</fullName>
        <ecNumber evidence="4 16">4.6.1.2</ecNumber>
    </recommendedName>
</protein>
<dbReference type="InterPro" id="IPR029787">
    <property type="entry name" value="Nucleotide_cyclase"/>
</dbReference>
<dbReference type="FunFam" id="3.30.70.1230:FF:000050">
    <property type="entry name" value="Guanylate cyclase"/>
    <property type="match status" value="1"/>
</dbReference>
<dbReference type="InterPro" id="IPR001828">
    <property type="entry name" value="ANF_lig-bd_rcpt"/>
</dbReference>
<dbReference type="InterPro" id="IPR050401">
    <property type="entry name" value="Cyclic_nucleotide_synthase"/>
</dbReference>
<dbReference type="PANTHER" id="PTHR11920:SF355">
    <property type="entry name" value="RECEPTOR-TYPE GUANYLATE CYCLASE GCY-10-RELATED"/>
    <property type="match status" value="1"/>
</dbReference>
<dbReference type="WBParaSite" id="SRAE_1000137800.1">
    <property type="protein sequence ID" value="SRAE_1000137800.1"/>
    <property type="gene ID" value="WBGene00257983"/>
</dbReference>
<keyword evidence="9 18" id="KW-1133">Transmembrane helix</keyword>
<keyword evidence="22" id="KW-1185">Reference proteome</keyword>
<feature type="domain" description="Guanylate cyclase" evidence="20">
    <location>
        <begin position="882"/>
        <end position="1012"/>
    </location>
</feature>
<dbReference type="GO" id="GO:0004672">
    <property type="term" value="F:protein kinase activity"/>
    <property type="evidence" value="ECO:0007669"/>
    <property type="project" value="InterPro"/>
</dbReference>
<dbReference type="Gene3D" id="1.10.510.10">
    <property type="entry name" value="Transferase(Phosphotransferase) domain 1"/>
    <property type="match status" value="1"/>
</dbReference>
<dbReference type="STRING" id="34506.A0A090MVU0"/>
<evidence type="ECO:0000256" key="9">
    <source>
        <dbReference type="ARBA" id="ARBA00022989"/>
    </source>
</evidence>
<dbReference type="GeneID" id="36375478"/>
<dbReference type="Gene3D" id="3.30.70.1230">
    <property type="entry name" value="Nucleotide cyclase"/>
    <property type="match status" value="1"/>
</dbReference>
<dbReference type="OrthoDB" id="60033at2759"/>